<accession>A0AAW0FEK5</accession>
<dbReference type="Proteomes" id="UP001385951">
    <property type="component" value="Unassembled WGS sequence"/>
</dbReference>
<protein>
    <recommendedName>
        <fullName evidence="1">BTB domain-containing protein</fullName>
    </recommendedName>
</protein>
<feature type="domain" description="BTB" evidence="1">
    <location>
        <begin position="18"/>
        <end position="79"/>
    </location>
</feature>
<evidence type="ECO:0000313" key="3">
    <source>
        <dbReference type="Proteomes" id="UP001385951"/>
    </source>
</evidence>
<comment type="caution">
    <text evidence="2">The sequence shown here is derived from an EMBL/GenBank/DDBJ whole genome shotgun (WGS) entry which is preliminary data.</text>
</comment>
<evidence type="ECO:0000259" key="1">
    <source>
        <dbReference type="PROSITE" id="PS50097"/>
    </source>
</evidence>
<dbReference type="InterPro" id="IPR000210">
    <property type="entry name" value="BTB/POZ_dom"/>
</dbReference>
<name>A0AAW0FEK5_9APHY</name>
<gene>
    <name evidence="2" type="ORF">QCA50_019191</name>
</gene>
<dbReference type="SUPFAM" id="SSF54695">
    <property type="entry name" value="POZ domain"/>
    <property type="match status" value="1"/>
</dbReference>
<dbReference type="AlphaFoldDB" id="A0AAW0FEK5"/>
<dbReference type="EMBL" id="JASBNA010000081">
    <property type="protein sequence ID" value="KAK7677879.1"/>
    <property type="molecule type" value="Genomic_DNA"/>
</dbReference>
<evidence type="ECO:0000313" key="2">
    <source>
        <dbReference type="EMBL" id="KAK7677879.1"/>
    </source>
</evidence>
<dbReference type="InterPro" id="IPR011333">
    <property type="entry name" value="SKP1/BTB/POZ_sf"/>
</dbReference>
<keyword evidence="3" id="KW-1185">Reference proteome</keyword>
<dbReference type="SMART" id="SM00225">
    <property type="entry name" value="BTB"/>
    <property type="match status" value="1"/>
</dbReference>
<dbReference type="Pfam" id="PF00651">
    <property type="entry name" value="BTB"/>
    <property type="match status" value="1"/>
</dbReference>
<reference evidence="2 3" key="1">
    <citation type="submission" date="2022-09" db="EMBL/GenBank/DDBJ databases">
        <authorList>
            <person name="Palmer J.M."/>
        </authorList>
    </citation>
    <scope>NUCLEOTIDE SEQUENCE [LARGE SCALE GENOMIC DNA]</scope>
    <source>
        <strain evidence="2 3">DSM 7382</strain>
    </source>
</reference>
<proteinExistence type="predicted"/>
<sequence>MSCSDTIAAAPFDKPISCTSIILLSCDNVSFYVSKEVLILSSSFFRTMLSLEQPSQCNHPVIPVSENSRTLDYLLRLCYPIVPPSPLSDLSDVHQVLDAAIKYDMDRAVWNVKKELHTLGEADPPRMFAIAVQLRLEADAVAAANMWRNECLLLPYDEVVSKSYRQEMDQISAGSFRRFLLYTCSETNDDCLCYPPLGNKGDSGDSSRDGCPVEEPFNMMRIDIGTVYDAHPDVILRSKDNIDIHVHRAVLNIISSTNTLFTATTNIISDNGTPVVECNEYGIILVKLLQLCYPLGETRFTHFLEQMKDMYDIDSLEQDLEVYGLTTKYRFANDIQAVALKKMMSHVSSNALGVFFIAMRLARRSEAQVAAKVLMRQCSKSRLQDLYEKNMERVGSAKLYYDLISYLGKHRILEVTKGSDTVKIPIALAFTTIPAPVVLKKLEQEYEKFQKRLEKRWQWGSANSLAMETTEKLVESGMKSNRCVIPLMQLEPSPVAHQSGVTDGLMTAS</sequence>
<dbReference type="Gene3D" id="3.30.710.10">
    <property type="entry name" value="Potassium Channel Kv1.1, Chain A"/>
    <property type="match status" value="1"/>
</dbReference>
<organism evidence="2 3">
    <name type="scientific">Cerrena zonata</name>
    <dbReference type="NCBI Taxonomy" id="2478898"/>
    <lineage>
        <taxon>Eukaryota</taxon>
        <taxon>Fungi</taxon>
        <taxon>Dikarya</taxon>
        <taxon>Basidiomycota</taxon>
        <taxon>Agaricomycotina</taxon>
        <taxon>Agaricomycetes</taxon>
        <taxon>Polyporales</taxon>
        <taxon>Cerrenaceae</taxon>
        <taxon>Cerrena</taxon>
    </lineage>
</organism>
<dbReference type="PROSITE" id="PS50097">
    <property type="entry name" value="BTB"/>
    <property type="match status" value="1"/>
</dbReference>